<sequence length="51" mass="5252">MKNKILLAVTMLFTSVPVIAGTVATNIPEPSVLALFAAAAIAVTIATKIKK</sequence>
<dbReference type="InterPro" id="IPR013424">
    <property type="entry name" value="Ice-binding_C"/>
</dbReference>
<proteinExistence type="predicted"/>
<feature type="chain" id="PRO_5011504230" evidence="2">
    <location>
        <begin position="21"/>
        <end position="51"/>
    </location>
</feature>
<dbReference type="AlphaFoldDB" id="A0A1I2S4V4"/>
<dbReference type="RefSeq" id="WP_143083766.1">
    <property type="nucleotide sequence ID" value="NZ_FOOU01000007.1"/>
</dbReference>
<gene>
    <name evidence="3" type="ORF">SAMN05216175_107118</name>
</gene>
<feature type="signal peptide" evidence="2">
    <location>
        <begin position="1"/>
        <end position="20"/>
    </location>
</feature>
<dbReference type="STRING" id="1045558.SAMN05216175_107118"/>
<dbReference type="NCBIfam" id="TIGR02595">
    <property type="entry name" value="PEP_CTERM"/>
    <property type="match status" value="1"/>
</dbReference>
<keyword evidence="1" id="KW-0472">Membrane</keyword>
<evidence type="ECO:0000313" key="4">
    <source>
        <dbReference type="Proteomes" id="UP000198623"/>
    </source>
</evidence>
<keyword evidence="1" id="KW-0812">Transmembrane</keyword>
<keyword evidence="2" id="KW-0732">Signal</keyword>
<evidence type="ECO:0000256" key="1">
    <source>
        <dbReference type="SAM" id="Phobius"/>
    </source>
</evidence>
<name>A0A1I2S4V4_9GAMM</name>
<keyword evidence="4" id="KW-1185">Reference proteome</keyword>
<dbReference type="EMBL" id="FOOU01000007">
    <property type="protein sequence ID" value="SFG47955.1"/>
    <property type="molecule type" value="Genomic_DNA"/>
</dbReference>
<accession>A0A1I2S4V4</accession>
<reference evidence="4" key="1">
    <citation type="submission" date="2016-10" db="EMBL/GenBank/DDBJ databases">
        <authorList>
            <person name="Varghese N."/>
            <person name="Submissions S."/>
        </authorList>
    </citation>
    <scope>NUCLEOTIDE SEQUENCE [LARGE SCALE GENOMIC DNA]</scope>
    <source>
        <strain evidence="4">CGMCC 1.10971</strain>
    </source>
</reference>
<evidence type="ECO:0000313" key="3">
    <source>
        <dbReference type="EMBL" id="SFG47955.1"/>
    </source>
</evidence>
<protein>
    <submittedName>
        <fullName evidence="3">PEP-CTERM protein-sorting domain-containing protein</fullName>
    </submittedName>
</protein>
<feature type="transmembrane region" description="Helical" evidence="1">
    <location>
        <begin position="30"/>
        <end position="49"/>
    </location>
</feature>
<keyword evidence="1" id="KW-1133">Transmembrane helix</keyword>
<dbReference type="Proteomes" id="UP000198623">
    <property type="component" value="Unassembled WGS sequence"/>
</dbReference>
<organism evidence="3 4">
    <name type="scientific">Neptunomonas qingdaonensis</name>
    <dbReference type="NCBI Taxonomy" id="1045558"/>
    <lineage>
        <taxon>Bacteria</taxon>
        <taxon>Pseudomonadati</taxon>
        <taxon>Pseudomonadota</taxon>
        <taxon>Gammaproteobacteria</taxon>
        <taxon>Oceanospirillales</taxon>
        <taxon>Oceanospirillaceae</taxon>
        <taxon>Neptunomonas</taxon>
    </lineage>
</organism>
<evidence type="ECO:0000256" key="2">
    <source>
        <dbReference type="SAM" id="SignalP"/>
    </source>
</evidence>